<keyword evidence="1" id="KW-1133">Transmembrane helix</keyword>
<feature type="transmembrane region" description="Helical" evidence="1">
    <location>
        <begin position="158"/>
        <end position="176"/>
    </location>
</feature>
<sequence>MPVYVVLAGVLQLLLAAMFVVMLLAYRTAGPRAQRAVDAAAARQEVAPEVLAEHGVRLTEGRSAFFVGYAIAAALVVLGVLTLSGNELGRLLSWVAEPLVLVGVGYVTTIQVFAVPLTVSAFAELGDPRVQGLDIRAALQAAAEALPSWYRPAIVARWLLATAGSVAVIVLLALPASDRYFS</sequence>
<feature type="transmembrane region" description="Helical" evidence="1">
    <location>
        <begin position="64"/>
        <end position="83"/>
    </location>
</feature>
<feature type="transmembrane region" description="Helical" evidence="1">
    <location>
        <begin position="103"/>
        <end position="123"/>
    </location>
</feature>
<dbReference type="RefSeq" id="WP_215919775.1">
    <property type="nucleotide sequence ID" value="NZ_JAHKNI010000008.1"/>
</dbReference>
<keyword evidence="3" id="KW-1185">Reference proteome</keyword>
<dbReference type="Proteomes" id="UP000733379">
    <property type="component" value="Unassembled WGS sequence"/>
</dbReference>
<evidence type="ECO:0000313" key="3">
    <source>
        <dbReference type="Proteomes" id="UP000733379"/>
    </source>
</evidence>
<name>A0ABS6B464_9NOCA</name>
<evidence type="ECO:0000313" key="2">
    <source>
        <dbReference type="EMBL" id="MBU3064516.1"/>
    </source>
</evidence>
<protein>
    <submittedName>
        <fullName evidence="2">Uncharacterized protein</fullName>
    </submittedName>
</protein>
<proteinExistence type="predicted"/>
<comment type="caution">
    <text evidence="2">The sequence shown here is derived from an EMBL/GenBank/DDBJ whole genome shotgun (WGS) entry which is preliminary data.</text>
</comment>
<accession>A0ABS6B464</accession>
<reference evidence="2 3" key="1">
    <citation type="submission" date="2021-06" db="EMBL/GenBank/DDBJ databases">
        <title>Actinomycetes sequencing.</title>
        <authorList>
            <person name="Shan Q."/>
        </authorList>
    </citation>
    <scope>NUCLEOTIDE SEQUENCE [LARGE SCALE GENOMIC DNA]</scope>
    <source>
        <strain evidence="2 3">NEAU-G5</strain>
    </source>
</reference>
<dbReference type="EMBL" id="JAHKNI010000008">
    <property type="protein sequence ID" value="MBU3064516.1"/>
    <property type="molecule type" value="Genomic_DNA"/>
</dbReference>
<feature type="transmembrane region" description="Helical" evidence="1">
    <location>
        <begin position="6"/>
        <end position="26"/>
    </location>
</feature>
<gene>
    <name evidence="2" type="ORF">KO481_23655</name>
</gene>
<keyword evidence="1" id="KW-0472">Membrane</keyword>
<evidence type="ECO:0000256" key="1">
    <source>
        <dbReference type="SAM" id="Phobius"/>
    </source>
</evidence>
<keyword evidence="1" id="KW-0812">Transmembrane</keyword>
<organism evidence="2 3">
    <name type="scientific">Nocardia albiluteola</name>
    <dbReference type="NCBI Taxonomy" id="2842303"/>
    <lineage>
        <taxon>Bacteria</taxon>
        <taxon>Bacillati</taxon>
        <taxon>Actinomycetota</taxon>
        <taxon>Actinomycetes</taxon>
        <taxon>Mycobacteriales</taxon>
        <taxon>Nocardiaceae</taxon>
        <taxon>Nocardia</taxon>
    </lineage>
</organism>